<evidence type="ECO:0000313" key="2">
    <source>
        <dbReference type="Proteomes" id="UP000000752"/>
    </source>
</evidence>
<keyword evidence="2" id="KW-1185">Reference proteome</keyword>
<name>O59607_PYRHO</name>
<dbReference type="EnsemblBacteria" id="BAA31071">
    <property type="protein sequence ID" value="BAA31071"/>
    <property type="gene ID" value="BAA31071"/>
</dbReference>
<dbReference type="Proteomes" id="UP000000752">
    <property type="component" value="Chromosome"/>
</dbReference>
<dbReference type="KEGG" id="pho:PH1944"/>
<dbReference type="EMBL" id="BA000001">
    <property type="protein sequence ID" value="BAA31071.1"/>
    <property type="molecule type" value="Genomic_DNA"/>
</dbReference>
<dbReference type="AlphaFoldDB" id="O59607"/>
<dbReference type="PIR" id="H71209">
    <property type="entry name" value="H71209"/>
</dbReference>
<gene>
    <name evidence="1" type="ordered locus">PH1944</name>
</gene>
<reference evidence="1 2" key="1">
    <citation type="journal article" date="1998" name="DNA Res.">
        <title>Complete sequence and gene organization of the genome of a hyper-thermophilic archaebacterium, Pyrococcus horikoshii OT3.</title>
        <authorList>
            <person name="Kawarabayasi Y."/>
            <person name="Sawada M."/>
            <person name="Horikawa H."/>
            <person name="Haikawa Y."/>
            <person name="Hino Y."/>
            <person name="Yamamoto S."/>
            <person name="Sekine M."/>
            <person name="Baba S."/>
            <person name="Kosugi H."/>
            <person name="Hosoyama A."/>
            <person name="Nagai Y."/>
            <person name="Sakai M."/>
            <person name="Ogura K."/>
            <person name="Otuka R."/>
            <person name="Nakazawa H."/>
            <person name="Takamiya M."/>
            <person name="Ohfuku Y."/>
            <person name="Funahashi T."/>
            <person name="Tanaka T."/>
            <person name="Kudoh Y."/>
            <person name="Yamazaki J."/>
            <person name="Kushida N."/>
            <person name="Oguchi A."/>
            <person name="Aoki K."/>
            <person name="Nakamura Y."/>
            <person name="Robb T.F."/>
            <person name="Horikoshi K."/>
            <person name="Masuchi Y."/>
            <person name="Shizuya H."/>
            <person name="Kikuchi H."/>
        </authorList>
    </citation>
    <scope>NUCLEOTIDE SEQUENCE [LARGE SCALE GENOMIC DNA]</scope>
    <source>
        <strain evidence="2">ATCC 700860 / DSM 12428 / JCM 9974 / NBRC 100139 / OT-3</strain>
    </source>
</reference>
<protein>
    <submittedName>
        <fullName evidence="1">Uncharacterized protein</fullName>
    </submittedName>
</protein>
<proteinExistence type="predicted"/>
<accession>O59607</accession>
<organism evidence="1 2">
    <name type="scientific">Pyrococcus horikoshii (strain ATCC 700860 / DSM 12428 / JCM 9974 / NBRC 100139 / OT-3)</name>
    <dbReference type="NCBI Taxonomy" id="70601"/>
    <lineage>
        <taxon>Archaea</taxon>
        <taxon>Methanobacteriati</taxon>
        <taxon>Methanobacteriota</taxon>
        <taxon>Thermococci</taxon>
        <taxon>Thermococcales</taxon>
        <taxon>Thermococcaceae</taxon>
        <taxon>Pyrococcus</taxon>
    </lineage>
</organism>
<sequence length="107" mass="11526">MARTLIPNSLAFLSTVCITMEWHLPHMGALFSISLFISSIYPGTSTNTVSSSNFDQSIWGSFAVIGITSNPAHLRILTVAELSLPPEYATAILKSILPRGNSFPSSL</sequence>
<evidence type="ECO:0000313" key="1">
    <source>
        <dbReference type="EMBL" id="BAA31071.1"/>
    </source>
</evidence>